<dbReference type="STRING" id="1577474.GA0111570_104141"/>
<dbReference type="InterPro" id="IPR021139">
    <property type="entry name" value="NYN"/>
</dbReference>
<dbReference type="InterPro" id="IPR041966">
    <property type="entry name" value="LOTUS-like"/>
</dbReference>
<accession>A0A1G6GQG9</accession>
<feature type="domain" description="HTH OST-type" evidence="2">
    <location>
        <begin position="207"/>
        <end position="282"/>
    </location>
</feature>
<organism evidence="3 4">
    <name type="scientific">Raineyella antarctica</name>
    <dbReference type="NCBI Taxonomy" id="1577474"/>
    <lineage>
        <taxon>Bacteria</taxon>
        <taxon>Bacillati</taxon>
        <taxon>Actinomycetota</taxon>
        <taxon>Actinomycetes</taxon>
        <taxon>Propionibacteriales</taxon>
        <taxon>Propionibacteriaceae</taxon>
        <taxon>Raineyella</taxon>
    </lineage>
</organism>
<feature type="compositionally biased region" description="Low complexity" evidence="1">
    <location>
        <begin position="157"/>
        <end position="171"/>
    </location>
</feature>
<sequence>MDTNTSASTRIAVLIDCDNVSASHAEAVLEELATYGTPTIKRAYGDWTTGRLAGWKRELNRLAITPVQQFAYTVGKNSTDSALIIDAMDLLWMGNVEAFALVSSDSDFTRLATRLRESGKKVFGLGRRHTPESLRKAVDQFIYLELLDKDLDSEAVPEPTAAVPASATTPSDAGAMTPGRATIPGAAAAPEDTAEPVAEADAGPQSSGINLQSALVRAVNATSGDDGWVGLSLLGQHLNRAHTDFDPRDFGHRKLSTLVAAQPYLETRTSNGTMQVHLKGSGTVRGERRR</sequence>
<dbReference type="Gene3D" id="3.40.50.1010">
    <property type="entry name" value="5'-nuclease"/>
    <property type="match status" value="1"/>
</dbReference>
<dbReference type="CDD" id="cd11297">
    <property type="entry name" value="PIN_LabA-like_N_1"/>
    <property type="match status" value="1"/>
</dbReference>
<dbReference type="CDD" id="cd10146">
    <property type="entry name" value="LabA_like_C"/>
    <property type="match status" value="1"/>
</dbReference>
<name>A0A1G6GQG9_9ACTN</name>
<protein>
    <submittedName>
        <fullName evidence="3">TIGR00288 family protein</fullName>
    </submittedName>
</protein>
<keyword evidence="4" id="KW-1185">Reference proteome</keyword>
<dbReference type="RefSeq" id="WP_092608680.1">
    <property type="nucleotide sequence ID" value="NZ_FMYF01000004.1"/>
</dbReference>
<dbReference type="Proteomes" id="UP000199086">
    <property type="component" value="Unassembled WGS sequence"/>
</dbReference>
<reference evidence="3 4" key="1">
    <citation type="submission" date="2016-06" db="EMBL/GenBank/DDBJ databases">
        <authorList>
            <person name="Olsen C.W."/>
            <person name="Carey S."/>
            <person name="Hinshaw L."/>
            <person name="Karasin A.I."/>
        </authorList>
    </citation>
    <scope>NUCLEOTIDE SEQUENCE [LARGE SCALE GENOMIC DNA]</scope>
    <source>
        <strain evidence="3 4">LZ-22</strain>
    </source>
</reference>
<dbReference type="InterPro" id="IPR025605">
    <property type="entry name" value="OST-HTH/LOTUS_dom"/>
</dbReference>
<dbReference type="PANTHER" id="PTHR35811:SF1">
    <property type="entry name" value="HTH OST-TYPE DOMAIN-CONTAINING PROTEIN"/>
    <property type="match status" value="1"/>
</dbReference>
<evidence type="ECO:0000313" key="3">
    <source>
        <dbReference type="EMBL" id="SDB83446.1"/>
    </source>
</evidence>
<evidence type="ECO:0000313" key="4">
    <source>
        <dbReference type="Proteomes" id="UP000199086"/>
    </source>
</evidence>
<evidence type="ECO:0000259" key="2">
    <source>
        <dbReference type="PROSITE" id="PS51644"/>
    </source>
</evidence>
<gene>
    <name evidence="3" type="ORF">GA0111570_104141</name>
</gene>
<dbReference type="PANTHER" id="PTHR35811">
    <property type="entry name" value="SLR1870 PROTEIN"/>
    <property type="match status" value="1"/>
</dbReference>
<dbReference type="PROSITE" id="PS51644">
    <property type="entry name" value="HTH_OST"/>
    <property type="match status" value="1"/>
</dbReference>
<feature type="region of interest" description="Disordered" evidence="1">
    <location>
        <begin position="157"/>
        <end position="205"/>
    </location>
</feature>
<dbReference type="Pfam" id="PF12872">
    <property type="entry name" value="OST-HTH"/>
    <property type="match status" value="1"/>
</dbReference>
<dbReference type="EMBL" id="FMYF01000004">
    <property type="protein sequence ID" value="SDB83446.1"/>
    <property type="molecule type" value="Genomic_DNA"/>
</dbReference>
<proteinExistence type="predicted"/>
<dbReference type="OrthoDB" id="2379772at2"/>
<dbReference type="AlphaFoldDB" id="A0A1G6GQG9"/>
<evidence type="ECO:0000256" key="1">
    <source>
        <dbReference type="SAM" id="MobiDB-lite"/>
    </source>
</evidence>
<dbReference type="Gene3D" id="3.30.420.610">
    <property type="entry name" value="LOTUS domain-like"/>
    <property type="match status" value="1"/>
</dbReference>
<dbReference type="Pfam" id="PF01936">
    <property type="entry name" value="NYN"/>
    <property type="match status" value="1"/>
</dbReference>
<dbReference type="GO" id="GO:0004540">
    <property type="term" value="F:RNA nuclease activity"/>
    <property type="evidence" value="ECO:0007669"/>
    <property type="project" value="InterPro"/>
</dbReference>